<organism evidence="1 2">
    <name type="scientific">Phytophthora megakarya</name>
    <dbReference type="NCBI Taxonomy" id="4795"/>
    <lineage>
        <taxon>Eukaryota</taxon>
        <taxon>Sar</taxon>
        <taxon>Stramenopiles</taxon>
        <taxon>Oomycota</taxon>
        <taxon>Peronosporomycetes</taxon>
        <taxon>Peronosporales</taxon>
        <taxon>Peronosporaceae</taxon>
        <taxon>Phytophthora</taxon>
    </lineage>
</organism>
<sequence>MALDIPGRHPAREICEHKRKWEDIVQHGVTPKWKKLFIKQQVPPANHGSARRALNTISKNLRSGQDTNHNLILALDLLRSLDGITCIQKGDLDISIDSRLIHDLSFPKDSLVNDNLDDEGEIPVSYVEAVALANHVLDGATEHPGKQPMMSVDMNGAFRNIPVAVEAVGRFSGTIPELCILVIDLYWSNSPPANFGWLKPT</sequence>
<proteinExistence type="predicted"/>
<dbReference type="EMBL" id="NBNE01019807">
    <property type="protein sequence ID" value="OWY91626.1"/>
    <property type="molecule type" value="Genomic_DNA"/>
</dbReference>
<name>A0A225UGC0_9STRA</name>
<protein>
    <submittedName>
        <fullName evidence="1">Cleavage induced protein</fullName>
    </submittedName>
</protein>
<gene>
    <name evidence="1" type="ORF">PHMEG_00039713</name>
</gene>
<dbReference type="OrthoDB" id="125279at2759"/>
<evidence type="ECO:0000313" key="1">
    <source>
        <dbReference type="EMBL" id="OWY91626.1"/>
    </source>
</evidence>
<keyword evidence="2" id="KW-1185">Reference proteome</keyword>
<dbReference type="AlphaFoldDB" id="A0A225UGC0"/>
<comment type="caution">
    <text evidence="1">The sequence shown here is derived from an EMBL/GenBank/DDBJ whole genome shotgun (WGS) entry which is preliminary data.</text>
</comment>
<evidence type="ECO:0000313" key="2">
    <source>
        <dbReference type="Proteomes" id="UP000198211"/>
    </source>
</evidence>
<dbReference type="Proteomes" id="UP000198211">
    <property type="component" value="Unassembled WGS sequence"/>
</dbReference>
<reference evidence="2" key="1">
    <citation type="submission" date="2017-03" db="EMBL/GenBank/DDBJ databases">
        <title>Phytopthora megakarya and P. palmivora, two closely related causual agents of cacao black pod achieved similar genome size and gene model numbers by different mechanisms.</title>
        <authorList>
            <person name="Ali S."/>
            <person name="Shao J."/>
            <person name="Larry D.J."/>
            <person name="Kronmiller B."/>
            <person name="Shen D."/>
            <person name="Strem M.D."/>
            <person name="Melnick R.L."/>
            <person name="Guiltinan M.J."/>
            <person name="Tyler B.M."/>
            <person name="Meinhardt L.W."/>
            <person name="Bailey B.A."/>
        </authorList>
    </citation>
    <scope>NUCLEOTIDE SEQUENCE [LARGE SCALE GENOMIC DNA]</scope>
    <source>
        <strain evidence="2">zdho120</strain>
    </source>
</reference>
<accession>A0A225UGC0</accession>